<sequence>MTLKYRGTYGLYPWFPDDDETLIHANDLQKVKAFSINGLYGYVFYCSDENADFIELSYGDFTFKVKPDLYSTIPSIQFHLGEHVAVIGVSEKKGVIVSIKWHSKYSKPMYFLSFNGRKSSRRYFDTELVEYYD</sequence>
<dbReference type="Pfam" id="PF22283">
    <property type="entry name" value="DUF6960"/>
    <property type="match status" value="1"/>
</dbReference>
<name>A0A6G9IB02_9GAMM</name>
<organism evidence="1 2">
    <name type="scientific">Zophobihabitans entericus</name>
    <dbReference type="NCBI Taxonomy" id="1635327"/>
    <lineage>
        <taxon>Bacteria</taxon>
        <taxon>Pseudomonadati</taxon>
        <taxon>Pseudomonadota</taxon>
        <taxon>Gammaproteobacteria</taxon>
        <taxon>Orbales</taxon>
        <taxon>Orbaceae</taxon>
        <taxon>Zophobihabitans</taxon>
    </lineage>
</organism>
<keyword evidence="2" id="KW-1185">Reference proteome</keyword>
<dbReference type="RefSeq" id="WP_166916189.1">
    <property type="nucleotide sequence ID" value="NZ_CP050253.1"/>
</dbReference>
<proteinExistence type="predicted"/>
<dbReference type="EMBL" id="CP050253">
    <property type="protein sequence ID" value="QIQ21406.1"/>
    <property type="molecule type" value="Genomic_DNA"/>
</dbReference>
<gene>
    <name evidence="1" type="ORF">IPMB12_06715</name>
</gene>
<dbReference type="Proteomes" id="UP000501168">
    <property type="component" value="Chromosome"/>
</dbReference>
<protein>
    <submittedName>
        <fullName evidence="1">Uncharacterized protein</fullName>
    </submittedName>
</protein>
<evidence type="ECO:0000313" key="1">
    <source>
        <dbReference type="EMBL" id="QIQ21406.1"/>
    </source>
</evidence>
<evidence type="ECO:0000313" key="2">
    <source>
        <dbReference type="Proteomes" id="UP000501168"/>
    </source>
</evidence>
<dbReference type="InParanoid" id="A0A6G9IB02"/>
<reference evidence="1 2" key="1">
    <citation type="submission" date="2020-03" db="EMBL/GenBank/DDBJ databases">
        <title>Complete genome sequence of Orbus sp. IPMB12 (BCRC 80908).</title>
        <authorList>
            <person name="Lo W.-S."/>
            <person name="Chang T.-H."/>
            <person name="Kuo C.-H."/>
        </authorList>
    </citation>
    <scope>NUCLEOTIDE SEQUENCE [LARGE SCALE GENOMIC DNA]</scope>
    <source>
        <strain evidence="1 2">IPMB12</strain>
    </source>
</reference>
<dbReference type="InterPro" id="IPR053804">
    <property type="entry name" value="DUF6960"/>
</dbReference>
<dbReference type="KEGG" id="orb:IPMB12_06715"/>
<accession>A0A6G9IB02</accession>
<dbReference type="AlphaFoldDB" id="A0A6G9IB02"/>